<evidence type="ECO:0000256" key="2">
    <source>
        <dbReference type="ARBA" id="ARBA00004906"/>
    </source>
</evidence>
<dbReference type="Gene3D" id="1.25.40.420">
    <property type="match status" value="1"/>
</dbReference>
<dbReference type="SMART" id="SM00225">
    <property type="entry name" value="BTB"/>
    <property type="match status" value="1"/>
</dbReference>
<dbReference type="EMBL" id="JAUUTY010000004">
    <property type="protein sequence ID" value="KAK1645052.1"/>
    <property type="molecule type" value="Genomic_DNA"/>
</dbReference>
<dbReference type="InterPro" id="IPR045890">
    <property type="entry name" value="POB1-like"/>
</dbReference>
<keyword evidence="3" id="KW-0833">Ubl conjugation pathway</keyword>
<gene>
    <name evidence="6" type="ORF">QYE76_062857</name>
</gene>
<feature type="region of interest" description="Disordered" evidence="4">
    <location>
        <begin position="61"/>
        <end position="84"/>
    </location>
</feature>
<protein>
    <recommendedName>
        <fullName evidence="5">BTB domain-containing protein</fullName>
    </recommendedName>
</protein>
<dbReference type="Pfam" id="PF07707">
    <property type="entry name" value="BACK"/>
    <property type="match status" value="1"/>
</dbReference>
<dbReference type="Pfam" id="PF00651">
    <property type="entry name" value="BTB"/>
    <property type="match status" value="1"/>
</dbReference>
<dbReference type="SUPFAM" id="SSF54695">
    <property type="entry name" value="POZ domain"/>
    <property type="match status" value="1"/>
</dbReference>
<dbReference type="FunFam" id="3.30.710.10:FF:000106">
    <property type="entry name" value="BTB/POZ domain-containing protein POB1"/>
    <property type="match status" value="1"/>
</dbReference>
<dbReference type="InterPro" id="IPR011333">
    <property type="entry name" value="SKP1/BTB/POZ_sf"/>
</dbReference>
<dbReference type="SMART" id="SM00875">
    <property type="entry name" value="BACK"/>
    <property type="match status" value="1"/>
</dbReference>
<comment type="function">
    <text evidence="1">May act as a substrate-specific adapter of an E3 ubiquitin-protein ligase complex (CUL3-RBX1-BTB) which mediates the ubiquitination and subsequent proteasomal degradation of target proteins.</text>
</comment>
<keyword evidence="7" id="KW-1185">Reference proteome</keyword>
<dbReference type="FunFam" id="1.25.40.420:FF:000008">
    <property type="entry name" value="BTB/POZ domain-containing protein POB1"/>
    <property type="match status" value="1"/>
</dbReference>
<evidence type="ECO:0000313" key="7">
    <source>
        <dbReference type="Proteomes" id="UP001231189"/>
    </source>
</evidence>
<comment type="pathway">
    <text evidence="2">Protein modification; protein ubiquitination.</text>
</comment>
<dbReference type="Proteomes" id="UP001231189">
    <property type="component" value="Unassembled WGS sequence"/>
</dbReference>
<reference evidence="6" key="1">
    <citation type="submission" date="2023-07" db="EMBL/GenBank/DDBJ databases">
        <title>A chromosome-level genome assembly of Lolium multiflorum.</title>
        <authorList>
            <person name="Chen Y."/>
            <person name="Copetti D."/>
            <person name="Kolliker R."/>
            <person name="Studer B."/>
        </authorList>
    </citation>
    <scope>NUCLEOTIDE SEQUENCE</scope>
    <source>
        <strain evidence="6">02402/16</strain>
        <tissue evidence="6">Leaf</tissue>
    </source>
</reference>
<dbReference type="PROSITE" id="PS50097">
    <property type="entry name" value="BTB"/>
    <property type="match status" value="1"/>
</dbReference>
<evidence type="ECO:0000256" key="3">
    <source>
        <dbReference type="ARBA" id="ARBA00022786"/>
    </source>
</evidence>
<accession>A0AAD8S3W8</accession>
<organism evidence="6 7">
    <name type="scientific">Lolium multiflorum</name>
    <name type="common">Italian ryegrass</name>
    <name type="synonym">Lolium perenne subsp. multiflorum</name>
    <dbReference type="NCBI Taxonomy" id="4521"/>
    <lineage>
        <taxon>Eukaryota</taxon>
        <taxon>Viridiplantae</taxon>
        <taxon>Streptophyta</taxon>
        <taxon>Embryophyta</taxon>
        <taxon>Tracheophyta</taxon>
        <taxon>Spermatophyta</taxon>
        <taxon>Magnoliopsida</taxon>
        <taxon>Liliopsida</taxon>
        <taxon>Poales</taxon>
        <taxon>Poaceae</taxon>
        <taxon>BOP clade</taxon>
        <taxon>Pooideae</taxon>
        <taxon>Poodae</taxon>
        <taxon>Poeae</taxon>
        <taxon>Poeae Chloroplast Group 2 (Poeae type)</taxon>
        <taxon>Loliodinae</taxon>
        <taxon>Loliinae</taxon>
        <taxon>Lolium</taxon>
    </lineage>
</organism>
<dbReference type="PANTHER" id="PTHR46336">
    <property type="entry name" value="OS02G0260700 PROTEIN"/>
    <property type="match status" value="1"/>
</dbReference>
<dbReference type="AlphaFoldDB" id="A0AAD8S3W8"/>
<feature type="domain" description="BTB" evidence="5">
    <location>
        <begin position="82"/>
        <end position="157"/>
    </location>
</feature>
<evidence type="ECO:0000313" key="6">
    <source>
        <dbReference type="EMBL" id="KAK1645052.1"/>
    </source>
</evidence>
<evidence type="ECO:0000256" key="1">
    <source>
        <dbReference type="ARBA" id="ARBA00002668"/>
    </source>
</evidence>
<dbReference type="Gene3D" id="3.30.710.10">
    <property type="entry name" value="Potassium Channel Kv1.1, Chain A"/>
    <property type="match status" value="1"/>
</dbReference>
<dbReference type="InterPro" id="IPR011705">
    <property type="entry name" value="BACK"/>
</dbReference>
<dbReference type="CDD" id="cd18186">
    <property type="entry name" value="BTB_POZ_ZBTB_KLHL-like"/>
    <property type="match status" value="1"/>
</dbReference>
<dbReference type="InterPro" id="IPR000210">
    <property type="entry name" value="BTB/POZ_dom"/>
</dbReference>
<evidence type="ECO:0000259" key="5">
    <source>
        <dbReference type="PROSITE" id="PS50097"/>
    </source>
</evidence>
<proteinExistence type="predicted"/>
<dbReference type="GO" id="GO:0005634">
    <property type="term" value="C:nucleus"/>
    <property type="evidence" value="ECO:0007669"/>
    <property type="project" value="TreeGrafter"/>
</dbReference>
<dbReference type="PANTHER" id="PTHR46336:SF21">
    <property type="entry name" value="OS02G0260700 PROTEIN"/>
    <property type="match status" value="1"/>
</dbReference>
<dbReference type="GO" id="GO:0010114">
    <property type="term" value="P:response to red light"/>
    <property type="evidence" value="ECO:0007669"/>
    <property type="project" value="TreeGrafter"/>
</dbReference>
<comment type="caution">
    <text evidence="6">The sequence shown here is derived from an EMBL/GenBank/DDBJ whole genome shotgun (WGS) entry which is preliminary data.</text>
</comment>
<name>A0AAD8S3W8_LOLMU</name>
<evidence type="ECO:0000256" key="4">
    <source>
        <dbReference type="SAM" id="MobiDB-lite"/>
    </source>
</evidence>
<sequence>MGAGEESESAAGPFAEAEMDLDFSRGGVVPSFEFAFNSANFSDRVLRIEIVAGDNVPGSSGDIGGGSIGGLRQDKGNEGQSVDSSAMIPCTPVLRQKTIYVNSAILASRSPFFLKLFSNGMKESDQMHPTLRIADSEENGLMELLSYMYRGKLTTKDPTLLLDVLMAADKFEVLSCMRHSSQLLTSLPMTTESALLYIEHPCSTSLAADVQRVIGVAKEFLANKYKDFDEFEDELMNISLAGIEAIFSSSDICVETEDDLYFFMVEWARSQYPELEERRKILSSRLLPLVRFSHMTCETLREILACTDNDIDHEHVNKRITEALLHIAYPTEVEGALAAEVRAYTRKPVRVVAIDGPCPHVIVYLDLTSKECSRFLPSKGMCLFSHPFYLAGQEFNLVAVGGREQGEASNSRGFGLYLQIQWDPESSKPITLDCEFAAKRKSSGKFVMLCNDELTVDDECVHGYNDLFQMSWLDFIADNDLFIDDVLHLRADVAVVGQPKLQT</sequence>